<dbReference type="STRING" id="1072256.CUTER_10120"/>
<keyword evidence="6" id="KW-1185">Reference proteome</keyword>
<dbReference type="SUPFAM" id="SSF52540">
    <property type="entry name" value="P-loop containing nucleoside triphosphate hydrolases"/>
    <property type="match status" value="1"/>
</dbReference>
<dbReference type="Gene3D" id="3.40.50.300">
    <property type="entry name" value="P-loop containing nucleotide triphosphate hydrolases"/>
    <property type="match status" value="1"/>
</dbReference>
<dbReference type="RefSeq" id="WP_047260290.1">
    <property type="nucleotide sequence ID" value="NZ_CP011546.1"/>
</dbReference>
<evidence type="ECO:0000259" key="4">
    <source>
        <dbReference type="Pfam" id="PF21117"/>
    </source>
</evidence>
<feature type="domain" description="MRB1590-like C-terminal" evidence="4">
    <location>
        <begin position="443"/>
        <end position="527"/>
    </location>
</feature>
<evidence type="ECO:0000256" key="1">
    <source>
        <dbReference type="SAM" id="MobiDB-lite"/>
    </source>
</evidence>
<dbReference type="InterPro" id="IPR046833">
    <property type="entry name" value="ABC_N"/>
</dbReference>
<dbReference type="PANTHER" id="PTHR38149">
    <property type="entry name" value="ATPASE"/>
    <property type="match status" value="1"/>
</dbReference>
<organism evidence="5 6">
    <name type="scientific">Corynebacterium uterequi</name>
    <dbReference type="NCBI Taxonomy" id="1072256"/>
    <lineage>
        <taxon>Bacteria</taxon>
        <taxon>Bacillati</taxon>
        <taxon>Actinomycetota</taxon>
        <taxon>Actinomycetes</taxon>
        <taxon>Mycobacteriales</taxon>
        <taxon>Corynebacteriaceae</taxon>
        <taxon>Corynebacterium</taxon>
    </lineage>
</organism>
<feature type="domain" description="ATPase of the ABC class N-terminal" evidence="3">
    <location>
        <begin position="2"/>
        <end position="147"/>
    </location>
</feature>
<evidence type="ECO:0000313" key="6">
    <source>
        <dbReference type="Proteomes" id="UP000035548"/>
    </source>
</evidence>
<dbReference type="Pfam" id="PF21117">
    <property type="entry name" value="MRB1590_C"/>
    <property type="match status" value="1"/>
</dbReference>
<dbReference type="PANTHER" id="PTHR38149:SF1">
    <property type="entry name" value="ATPASE"/>
    <property type="match status" value="1"/>
</dbReference>
<reference evidence="6" key="2">
    <citation type="submission" date="2015-05" db="EMBL/GenBank/DDBJ databases">
        <title>Complete genome sequence of Corynebacterium uterequi DSM 45634, isolated from the uterus of a maiden mare.</title>
        <authorList>
            <person name="Ruckert C."/>
            <person name="Albersmeier A."/>
            <person name="Winkler A."/>
            <person name="Tauch A."/>
        </authorList>
    </citation>
    <scope>NUCLEOTIDE SEQUENCE [LARGE SCALE GENOMIC DNA]</scope>
    <source>
        <strain evidence="6">DSM 45634</strain>
    </source>
</reference>
<dbReference type="PATRIC" id="fig|1072256.5.peg.1994"/>
<name>A0A0G3HLH9_9CORY</name>
<evidence type="ECO:0000259" key="3">
    <source>
        <dbReference type="Pfam" id="PF20446"/>
    </source>
</evidence>
<dbReference type="AlphaFoldDB" id="A0A0G3HLH9"/>
<proteinExistence type="predicted"/>
<dbReference type="Pfam" id="PF20446">
    <property type="entry name" value="ABC_N"/>
    <property type="match status" value="1"/>
</dbReference>
<sequence>MSLAATLRSLDGAGYGAYKKLRGRHRVGELTVYIDRVQSDPFAPPSQLRIHTQFPQLSAAQRCPTAAADLLARRLHAALPRGDKRTGQLHIDAPGQQVLDATAVRLLDTGLEIRIEATLPANGRRIRGHAAAELLTRTLPAALDDALAVDAAELDAACELFLDQEALRQELSSRGLVAFVADGSILPRRSGDSDLPLAGAVAFRAPSSLRVAIELPSGATVTGLGIPEGITVIAGGGFHGKSTLLRALQLGVYNHRRGDGREFAITRADAVSLRAEDGRAVTCVDISPFITNLPTHADTTSFSTTNASGSTSQAAWLMEALEARASCLLIDEDTSATNFMIRDERMRALVPDSREPITPLLHRIRSLRDDLGVSTVLITGGTSAFLDVADTVIVMDAYQPLDATDTAHGLASPLSAVSSAISAPRPRTGAQLHPRLDGRKPPQAKSLHTIRVGRGELDLSACGQLVHPSQTRAIAAALPGLVELLDDGATVLQACEEMAATFPGQARSGRLARVRPFELLFAVSHLR</sequence>
<feature type="domain" description="ATPase of the ABC class C-terminal" evidence="2">
    <location>
        <begin position="152"/>
        <end position="413"/>
    </location>
</feature>
<evidence type="ECO:0000313" key="5">
    <source>
        <dbReference type="EMBL" id="AKK11992.1"/>
    </source>
</evidence>
<dbReference type="InterPro" id="IPR019195">
    <property type="entry name" value="ABC_ATPase_put"/>
</dbReference>
<reference evidence="5 6" key="1">
    <citation type="journal article" date="2015" name="Genome Announc.">
        <title>Virulence Factor Genes Detected in the Complete Genome Sequence of Corynebacterium uterequi DSM 45634, Isolated from the Uterus of a Maiden Mare.</title>
        <authorList>
            <person name="Ruckert C."/>
            <person name="Kriete M."/>
            <person name="Jaenicke S."/>
            <person name="Winkler A."/>
            <person name="Tauch A."/>
        </authorList>
    </citation>
    <scope>NUCLEOTIDE SEQUENCE [LARGE SCALE GENOMIC DNA]</scope>
    <source>
        <strain evidence="5 6">DSM 45634</strain>
    </source>
</reference>
<protein>
    <submittedName>
        <fullName evidence="5">Putative ATPase of the ABC class</fullName>
    </submittedName>
</protein>
<feature type="region of interest" description="Disordered" evidence="1">
    <location>
        <begin position="418"/>
        <end position="443"/>
    </location>
</feature>
<dbReference type="KEGG" id="cut:CUTER_10120"/>
<dbReference type="InterPro" id="IPR027417">
    <property type="entry name" value="P-loop_NTPase"/>
</dbReference>
<dbReference type="EMBL" id="CP011546">
    <property type="protein sequence ID" value="AKK11992.1"/>
    <property type="molecule type" value="Genomic_DNA"/>
</dbReference>
<evidence type="ECO:0000259" key="2">
    <source>
        <dbReference type="Pfam" id="PF09818"/>
    </source>
</evidence>
<dbReference type="Proteomes" id="UP000035548">
    <property type="component" value="Chromosome"/>
</dbReference>
<dbReference type="OrthoDB" id="9809999at2"/>
<dbReference type="InterPro" id="IPR046834">
    <property type="entry name" value="ABC_ATPase_C"/>
</dbReference>
<dbReference type="InterPro" id="IPR049069">
    <property type="entry name" value="MRB1590-like_C"/>
</dbReference>
<dbReference type="Pfam" id="PF09818">
    <property type="entry name" value="ABC_ATPase"/>
    <property type="match status" value="1"/>
</dbReference>
<gene>
    <name evidence="5" type="ORF">CUTER_10120</name>
</gene>
<accession>A0A0G3HLH9</accession>